<keyword evidence="2" id="KW-1185">Reference proteome</keyword>
<dbReference type="EMBL" id="FOMR01000008">
    <property type="protein sequence ID" value="SFE10222.1"/>
    <property type="molecule type" value="Genomic_DNA"/>
</dbReference>
<dbReference type="Proteomes" id="UP000199474">
    <property type="component" value="Unassembled WGS sequence"/>
</dbReference>
<gene>
    <name evidence="1" type="ORF">SAMN05216238_10897</name>
</gene>
<sequence length="102" mass="11348">MFRNGAIWAGTGEYVPERRNMGRSEQICSGAAKYVPERADMFRPSETCAGPGATEAFTSVTLQAVNFSCSFFEIGSYMLNFVVKYNISSSMFTYGLRTGRIR</sequence>
<dbReference type="AlphaFoldDB" id="A0A1I1XS94"/>
<dbReference type="STRING" id="640948.SAMN05216238_10897"/>
<evidence type="ECO:0000313" key="1">
    <source>
        <dbReference type="EMBL" id="SFE10222.1"/>
    </source>
</evidence>
<accession>A0A1I1XS94</accession>
<reference evidence="2" key="1">
    <citation type="submission" date="2016-10" db="EMBL/GenBank/DDBJ databases">
        <authorList>
            <person name="Varghese N."/>
            <person name="Submissions S."/>
        </authorList>
    </citation>
    <scope>NUCLEOTIDE SEQUENCE [LARGE SCALE GENOMIC DNA]</scope>
    <source>
        <strain evidence="2">DSM 22530</strain>
    </source>
</reference>
<proteinExistence type="predicted"/>
<name>A0A1I1XS94_9BACI</name>
<protein>
    <submittedName>
        <fullName evidence="1">Uncharacterized protein</fullName>
    </submittedName>
</protein>
<evidence type="ECO:0000313" key="2">
    <source>
        <dbReference type="Proteomes" id="UP000199474"/>
    </source>
</evidence>
<organism evidence="1 2">
    <name type="scientific">Lentibacillus persicus</name>
    <dbReference type="NCBI Taxonomy" id="640948"/>
    <lineage>
        <taxon>Bacteria</taxon>
        <taxon>Bacillati</taxon>
        <taxon>Bacillota</taxon>
        <taxon>Bacilli</taxon>
        <taxon>Bacillales</taxon>
        <taxon>Bacillaceae</taxon>
        <taxon>Lentibacillus</taxon>
    </lineage>
</organism>